<organism evidence="2">
    <name type="scientific">Ignisphaera aggregans</name>
    <dbReference type="NCBI Taxonomy" id="334771"/>
    <lineage>
        <taxon>Archaea</taxon>
        <taxon>Thermoproteota</taxon>
        <taxon>Thermoprotei</taxon>
        <taxon>Desulfurococcales</taxon>
        <taxon>Desulfurococcaceae</taxon>
        <taxon>Ignisphaera</taxon>
    </lineage>
</organism>
<reference evidence="2" key="1">
    <citation type="journal article" date="2020" name="mSystems">
        <title>Genome- and Community-Level Interaction Insights into Carbon Utilization and Element Cycling Functions of Hydrothermarchaeota in Hydrothermal Sediment.</title>
        <authorList>
            <person name="Zhou Z."/>
            <person name="Liu Y."/>
            <person name="Xu W."/>
            <person name="Pan J."/>
            <person name="Luo Z.H."/>
            <person name="Li M."/>
        </authorList>
    </citation>
    <scope>NUCLEOTIDE SEQUENCE [LARGE SCALE GENOMIC DNA]</scope>
    <source>
        <strain evidence="2">SpSt-618</strain>
    </source>
</reference>
<name>A0A7J3I5D6_9CREN</name>
<feature type="region of interest" description="Disordered" evidence="1">
    <location>
        <begin position="113"/>
        <end position="138"/>
    </location>
</feature>
<protein>
    <submittedName>
        <fullName evidence="2">Uncharacterized protein</fullName>
    </submittedName>
</protein>
<evidence type="ECO:0000256" key="1">
    <source>
        <dbReference type="SAM" id="MobiDB-lite"/>
    </source>
</evidence>
<comment type="caution">
    <text evidence="2">The sequence shown here is derived from an EMBL/GenBank/DDBJ whole genome shotgun (WGS) entry which is preliminary data.</text>
</comment>
<evidence type="ECO:0000313" key="2">
    <source>
        <dbReference type="EMBL" id="HGN35938.1"/>
    </source>
</evidence>
<accession>A0A7J3I5D6</accession>
<gene>
    <name evidence="2" type="ORF">ENT87_00055</name>
</gene>
<dbReference type="EMBL" id="DTAI01000004">
    <property type="protein sequence ID" value="HGN35938.1"/>
    <property type="molecule type" value="Genomic_DNA"/>
</dbReference>
<dbReference type="AlphaFoldDB" id="A0A7J3I5D6"/>
<proteinExistence type="predicted"/>
<feature type="compositionally biased region" description="Basic residues" evidence="1">
    <location>
        <begin position="113"/>
        <end position="125"/>
    </location>
</feature>
<sequence>MARIAIDIESITSAISRYIGSRAPNLIKSLNTVCLKLYSRSCIELLIYEPQKLRDTLLHYNDTTTTKFIIKYLFLRPIIEENDRETPLDRLATLFIDDAERFREELWKILQKRKTQPSNSNKRKHQEQACLHQIHNSN</sequence>